<dbReference type="GO" id="GO:0007017">
    <property type="term" value="P:microtubule-based process"/>
    <property type="evidence" value="ECO:0007669"/>
    <property type="project" value="InterPro"/>
</dbReference>
<dbReference type="GO" id="GO:0005874">
    <property type="term" value="C:microtubule"/>
    <property type="evidence" value="ECO:0007669"/>
    <property type="project" value="InterPro"/>
</dbReference>
<gene>
    <name evidence="3" type="ORF">ET996_13490</name>
</gene>
<dbReference type="CDD" id="cd01130">
    <property type="entry name" value="VirB11-like_ATPase"/>
    <property type="match status" value="1"/>
</dbReference>
<organism evidence="3 4">
    <name type="scientific">Propioniciclava tarda</name>
    <dbReference type="NCBI Taxonomy" id="433330"/>
    <lineage>
        <taxon>Bacteria</taxon>
        <taxon>Bacillati</taxon>
        <taxon>Actinomycetota</taxon>
        <taxon>Actinomycetes</taxon>
        <taxon>Propionibacteriales</taxon>
        <taxon>Propionibacteriaceae</taxon>
        <taxon>Propioniciclava</taxon>
    </lineage>
</organism>
<feature type="domain" description="Bacterial type II secretion system protein E" evidence="2">
    <location>
        <begin position="75"/>
        <end position="333"/>
    </location>
</feature>
<comment type="caution">
    <text evidence="3">The sequence shown here is derived from an EMBL/GenBank/DDBJ whole genome shotgun (WGS) entry which is preliminary data.</text>
</comment>
<evidence type="ECO:0000313" key="3">
    <source>
        <dbReference type="EMBL" id="TBT92128.1"/>
    </source>
</evidence>
<dbReference type="InterPro" id="IPR001482">
    <property type="entry name" value="T2SS/T4SS_dom"/>
</dbReference>
<evidence type="ECO:0000313" key="4">
    <source>
        <dbReference type="Proteomes" id="UP000291933"/>
    </source>
</evidence>
<dbReference type="OrthoDB" id="9810761at2"/>
<dbReference type="NCBIfam" id="TIGR03819">
    <property type="entry name" value="heli_sec_ATPase"/>
    <property type="match status" value="1"/>
</dbReference>
<accession>A0A4Q9KHT0</accession>
<dbReference type="Proteomes" id="UP000291933">
    <property type="component" value="Unassembled WGS sequence"/>
</dbReference>
<dbReference type="GO" id="GO:0005525">
    <property type="term" value="F:GTP binding"/>
    <property type="evidence" value="ECO:0007669"/>
    <property type="project" value="InterPro"/>
</dbReference>
<proteinExistence type="inferred from homology"/>
<dbReference type="InterPro" id="IPR017975">
    <property type="entry name" value="Tubulin_CS"/>
</dbReference>
<evidence type="ECO:0000259" key="2">
    <source>
        <dbReference type="Pfam" id="PF00437"/>
    </source>
</evidence>
<dbReference type="AlphaFoldDB" id="A0A4Q9KHT0"/>
<dbReference type="PROSITE" id="PS00227">
    <property type="entry name" value="TUBULIN"/>
    <property type="match status" value="1"/>
</dbReference>
<dbReference type="Gene3D" id="3.30.450.380">
    <property type="match status" value="1"/>
</dbReference>
<sequence>MAAGDRAPARWAGGEVVTVDLVRVRERLSAQGQQAEPAAVAAALEWLGYLVSDASVLATLAELRRESRGAGLLDDLLALPGVTDVVVNGPEEVFVDRGEGLVPAGVRFNSDEDVRRLAVRLAARVGRRLDDGRPFVDARLPDGTRVHAVLGCLADPGTCISLRVPSRVRLTLDDWEASGSVTAVGRELLAGLIERKRAFLVAGGTGSGKTTLLASMLGLAPPTDRLVIVEDSRELNPDHPHCVRLEARPANAEGAGAVTLTDLVRQALRMRPDRLIVGEVRGAELVDLLGALNTGHEGGCGTVHANSTEAVPARLEALGALGGLGRAAVHAQAAAALDACLQVKRATDGRRYLAEIAVLEAGGDGLVRACAAASFDESGRLRREPSFARLERLVA</sequence>
<comment type="similarity">
    <text evidence="1">Belongs to the GSP E family.</text>
</comment>
<dbReference type="InterPro" id="IPR022399">
    <property type="entry name" value="TadA-like_ATPase"/>
</dbReference>
<dbReference type="InterPro" id="IPR050921">
    <property type="entry name" value="T4SS_GSP_E_ATPase"/>
</dbReference>
<dbReference type="EMBL" id="SDMR01000023">
    <property type="protein sequence ID" value="TBT92128.1"/>
    <property type="molecule type" value="Genomic_DNA"/>
</dbReference>
<dbReference type="SUPFAM" id="SSF52540">
    <property type="entry name" value="P-loop containing nucleoside triphosphate hydrolases"/>
    <property type="match status" value="1"/>
</dbReference>
<reference evidence="3 4" key="1">
    <citation type="submission" date="2019-01" db="EMBL/GenBank/DDBJ databases">
        <title>Lactibacter flavus gen. nov., sp. nov., a novel bacterium of the family Propionibacteriaceae isolated from raw milk and dairy products.</title>
        <authorList>
            <person name="Huptas C."/>
            <person name="Wenning M."/>
            <person name="Breitenwieser F."/>
            <person name="Doll E."/>
            <person name="Von Neubeck M."/>
            <person name="Busse H.-J."/>
            <person name="Scherer S."/>
        </authorList>
    </citation>
    <scope>NUCLEOTIDE SEQUENCE [LARGE SCALE GENOMIC DNA]</scope>
    <source>
        <strain evidence="3 4">DSM 22130</strain>
    </source>
</reference>
<dbReference type="GO" id="GO:0016887">
    <property type="term" value="F:ATP hydrolysis activity"/>
    <property type="evidence" value="ECO:0007669"/>
    <property type="project" value="InterPro"/>
</dbReference>
<dbReference type="InterPro" id="IPR027417">
    <property type="entry name" value="P-loop_NTPase"/>
</dbReference>
<dbReference type="PANTHER" id="PTHR30486:SF6">
    <property type="entry name" value="TYPE IV PILUS RETRACTATION ATPASE PILT"/>
    <property type="match status" value="1"/>
</dbReference>
<name>A0A4Q9KHT0_PROTD</name>
<dbReference type="Pfam" id="PF00437">
    <property type="entry name" value="T2SSE"/>
    <property type="match status" value="1"/>
</dbReference>
<protein>
    <submittedName>
        <fullName evidence="3">TadA family conjugal transfer-associated ATPase</fullName>
    </submittedName>
</protein>
<evidence type="ECO:0000256" key="1">
    <source>
        <dbReference type="ARBA" id="ARBA00006611"/>
    </source>
</evidence>
<keyword evidence="4" id="KW-1185">Reference proteome</keyword>
<dbReference type="Gene3D" id="3.40.50.300">
    <property type="entry name" value="P-loop containing nucleotide triphosphate hydrolases"/>
    <property type="match status" value="1"/>
</dbReference>
<dbReference type="PANTHER" id="PTHR30486">
    <property type="entry name" value="TWITCHING MOTILITY PROTEIN PILT"/>
    <property type="match status" value="1"/>
</dbReference>